<evidence type="ECO:0000259" key="8">
    <source>
        <dbReference type="Pfam" id="PF00291"/>
    </source>
</evidence>
<dbReference type="InterPro" id="IPR036052">
    <property type="entry name" value="TrpB-like_PALP_sf"/>
</dbReference>
<evidence type="ECO:0000256" key="3">
    <source>
        <dbReference type="ARBA" id="ARBA00001936"/>
    </source>
</evidence>
<dbReference type="Gene3D" id="3.40.50.1100">
    <property type="match status" value="2"/>
</dbReference>
<evidence type="ECO:0000256" key="2">
    <source>
        <dbReference type="ARBA" id="ARBA00001933"/>
    </source>
</evidence>
<evidence type="ECO:0000256" key="7">
    <source>
        <dbReference type="ARBA" id="ARBA00022898"/>
    </source>
</evidence>
<dbReference type="InterPro" id="IPR001926">
    <property type="entry name" value="TrpB-like_PALP"/>
</dbReference>
<comment type="caution">
    <text evidence="9">The sequence shown here is derived from an EMBL/GenBank/DDBJ whole genome shotgun (WGS) entry which is preliminary data.</text>
</comment>
<dbReference type="EMBL" id="ONZQ02000001">
    <property type="protein sequence ID" value="SPN97405.1"/>
    <property type="molecule type" value="Genomic_DNA"/>
</dbReference>
<dbReference type="GO" id="GO:0030170">
    <property type="term" value="F:pyridoxal phosphate binding"/>
    <property type="evidence" value="ECO:0007669"/>
    <property type="project" value="InterPro"/>
</dbReference>
<evidence type="ECO:0000256" key="1">
    <source>
        <dbReference type="ARBA" id="ARBA00001913"/>
    </source>
</evidence>
<keyword evidence="6" id="KW-0460">Magnesium</keyword>
<reference evidence="9" key="1">
    <citation type="submission" date="2018-03" db="EMBL/GenBank/DDBJ databases">
        <authorList>
            <person name="Guldener U."/>
        </authorList>
    </citation>
    <scope>NUCLEOTIDE SEQUENCE</scope>
</reference>
<keyword evidence="7" id="KW-0663">Pyridoxal phosphate</keyword>
<dbReference type="SUPFAM" id="SSF53686">
    <property type="entry name" value="Tryptophan synthase beta subunit-like PLP-dependent enzymes"/>
    <property type="match status" value="1"/>
</dbReference>
<dbReference type="PANTHER" id="PTHR43050">
    <property type="entry name" value="SERINE / THREONINE RACEMASE FAMILY MEMBER"/>
    <property type="match status" value="1"/>
</dbReference>
<sequence>MDKSFSGLPLTRASVQEAHKLIAPHVHRTPVFRCKTLDEIASTERPGAGEGGGRGARPKIRLWFKCENLQRVGAFKARGAFHAVGRLVERNHAQAVALAARDNGIPAHIIMPSIAMPNKIAGTKGYGATVYFSGSTAPEREAEADRVMKETGARMVPPYDHPDVILGQGTTGLELQEQVAEEMASESSSKKGLNAIITPCGGGGLNSGVALSCEGTGISVFAAEPTHQGADDLRRGLAAHSRITAVSSLSIADGLRTPVGAHPWSILHDRGLLRGAYAVSEEEISRALRLVLERMKVVVEPSAVVGLAVVLFNEEFRRLVEEEGGEEGWDIGVVFTGGNVNLDALPGLLELGKA</sequence>
<accession>A0AAE8SRP5</accession>
<proteinExistence type="inferred from homology"/>
<dbReference type="GO" id="GO:0005524">
    <property type="term" value="F:ATP binding"/>
    <property type="evidence" value="ECO:0007669"/>
    <property type="project" value="TreeGrafter"/>
</dbReference>
<dbReference type="GO" id="GO:0008721">
    <property type="term" value="F:D-serine ammonia-lyase activity"/>
    <property type="evidence" value="ECO:0007669"/>
    <property type="project" value="TreeGrafter"/>
</dbReference>
<comment type="cofactor">
    <cofactor evidence="3">
        <name>Mn(2+)</name>
        <dbReference type="ChEBI" id="CHEBI:29035"/>
    </cofactor>
</comment>
<gene>
    <name evidence="9" type="ORF">DNG_00919</name>
</gene>
<comment type="cofactor">
    <cofactor evidence="1">
        <name>Ca(2+)</name>
        <dbReference type="ChEBI" id="CHEBI:29108"/>
    </cofactor>
</comment>
<dbReference type="AlphaFoldDB" id="A0AAE8SRP5"/>
<feature type="domain" description="Tryptophan synthase beta chain-like PALP" evidence="8">
    <location>
        <begin position="56"/>
        <end position="318"/>
    </location>
</feature>
<dbReference type="GO" id="GO:0018114">
    <property type="term" value="F:threonine racemase activity"/>
    <property type="evidence" value="ECO:0007669"/>
    <property type="project" value="TreeGrafter"/>
</dbReference>
<evidence type="ECO:0000313" key="10">
    <source>
        <dbReference type="Proteomes" id="UP001187682"/>
    </source>
</evidence>
<protein>
    <submittedName>
        <fullName evidence="9">Related to threonine dehydratase</fullName>
    </submittedName>
</protein>
<evidence type="ECO:0000256" key="4">
    <source>
        <dbReference type="ARBA" id="ARBA00001946"/>
    </source>
</evidence>
<dbReference type="CDD" id="cd01562">
    <property type="entry name" value="Thr-dehyd"/>
    <property type="match status" value="1"/>
</dbReference>
<organism evidence="9 10">
    <name type="scientific">Cephalotrichum gorgonifer</name>
    <dbReference type="NCBI Taxonomy" id="2041049"/>
    <lineage>
        <taxon>Eukaryota</taxon>
        <taxon>Fungi</taxon>
        <taxon>Dikarya</taxon>
        <taxon>Ascomycota</taxon>
        <taxon>Pezizomycotina</taxon>
        <taxon>Sordariomycetes</taxon>
        <taxon>Hypocreomycetidae</taxon>
        <taxon>Microascales</taxon>
        <taxon>Microascaceae</taxon>
        <taxon>Cephalotrichum</taxon>
    </lineage>
</organism>
<comment type="similarity">
    <text evidence="5">Belongs to the serine/threonine dehydratase family.</text>
</comment>
<evidence type="ECO:0000256" key="6">
    <source>
        <dbReference type="ARBA" id="ARBA00022842"/>
    </source>
</evidence>
<dbReference type="Pfam" id="PF00291">
    <property type="entry name" value="PALP"/>
    <property type="match status" value="1"/>
</dbReference>
<comment type="cofactor">
    <cofactor evidence="2">
        <name>pyridoxal 5'-phosphate</name>
        <dbReference type="ChEBI" id="CHEBI:597326"/>
    </cofactor>
</comment>
<keyword evidence="10" id="KW-1185">Reference proteome</keyword>
<dbReference type="GO" id="GO:0006520">
    <property type="term" value="P:amino acid metabolic process"/>
    <property type="evidence" value="ECO:0007669"/>
    <property type="project" value="InterPro"/>
</dbReference>
<name>A0AAE8SRP5_9PEZI</name>
<dbReference type="GO" id="GO:0030378">
    <property type="term" value="F:serine racemase activity"/>
    <property type="evidence" value="ECO:0007669"/>
    <property type="project" value="TreeGrafter"/>
</dbReference>
<comment type="cofactor">
    <cofactor evidence="4">
        <name>Mg(2+)</name>
        <dbReference type="ChEBI" id="CHEBI:18420"/>
    </cofactor>
</comment>
<dbReference type="Proteomes" id="UP001187682">
    <property type="component" value="Unassembled WGS sequence"/>
</dbReference>
<evidence type="ECO:0000313" key="9">
    <source>
        <dbReference type="EMBL" id="SPN97405.1"/>
    </source>
</evidence>
<dbReference type="PANTHER" id="PTHR43050:SF1">
    <property type="entry name" value="SERINE RACEMASE"/>
    <property type="match status" value="1"/>
</dbReference>
<dbReference type="InterPro" id="IPR000634">
    <property type="entry name" value="Ser/Thr_deHydtase_PyrdxlP-BS"/>
</dbReference>
<dbReference type="GO" id="GO:0003941">
    <property type="term" value="F:L-serine ammonia-lyase activity"/>
    <property type="evidence" value="ECO:0007669"/>
    <property type="project" value="TreeGrafter"/>
</dbReference>
<evidence type="ECO:0000256" key="5">
    <source>
        <dbReference type="ARBA" id="ARBA00010869"/>
    </source>
</evidence>
<dbReference type="PROSITE" id="PS00165">
    <property type="entry name" value="DEHYDRATASE_SER_THR"/>
    <property type="match status" value="1"/>
</dbReference>
<dbReference type="GO" id="GO:0000287">
    <property type="term" value="F:magnesium ion binding"/>
    <property type="evidence" value="ECO:0007669"/>
    <property type="project" value="TreeGrafter"/>
</dbReference>